<dbReference type="Proteomes" id="UP000187203">
    <property type="component" value="Unassembled WGS sequence"/>
</dbReference>
<gene>
    <name evidence="1" type="ORF">COLO4_24497</name>
</gene>
<comment type="caution">
    <text evidence="1">The sequence shown here is derived from an EMBL/GenBank/DDBJ whole genome shotgun (WGS) entry which is preliminary data.</text>
</comment>
<organism evidence="1 2">
    <name type="scientific">Corchorus olitorius</name>
    <dbReference type="NCBI Taxonomy" id="93759"/>
    <lineage>
        <taxon>Eukaryota</taxon>
        <taxon>Viridiplantae</taxon>
        <taxon>Streptophyta</taxon>
        <taxon>Embryophyta</taxon>
        <taxon>Tracheophyta</taxon>
        <taxon>Spermatophyta</taxon>
        <taxon>Magnoliopsida</taxon>
        <taxon>eudicotyledons</taxon>
        <taxon>Gunneridae</taxon>
        <taxon>Pentapetalae</taxon>
        <taxon>rosids</taxon>
        <taxon>malvids</taxon>
        <taxon>Malvales</taxon>
        <taxon>Malvaceae</taxon>
        <taxon>Grewioideae</taxon>
        <taxon>Apeibeae</taxon>
        <taxon>Corchorus</taxon>
    </lineage>
</organism>
<dbReference type="AlphaFoldDB" id="A0A1R3I9I3"/>
<dbReference type="EMBL" id="AWUE01018602">
    <property type="protein sequence ID" value="OMO79252.1"/>
    <property type="molecule type" value="Genomic_DNA"/>
</dbReference>
<accession>A0A1R3I9I3</accession>
<evidence type="ECO:0000313" key="1">
    <source>
        <dbReference type="EMBL" id="OMO79252.1"/>
    </source>
</evidence>
<sequence length="90" mass="10330">MGKRGTVEREKNGGEETAQRVSEIIERNSVRKKLCIILCRIRVCEKLWSESGRFMRVGNPDKEEGKPVNPELAREQNLYLGKFSFLLCSS</sequence>
<name>A0A1R3I9I3_9ROSI</name>
<keyword evidence="2" id="KW-1185">Reference proteome</keyword>
<evidence type="ECO:0000313" key="2">
    <source>
        <dbReference type="Proteomes" id="UP000187203"/>
    </source>
</evidence>
<protein>
    <submittedName>
        <fullName evidence="1">Uncharacterized protein</fullName>
    </submittedName>
</protein>
<proteinExistence type="predicted"/>
<reference evidence="2" key="1">
    <citation type="submission" date="2013-09" db="EMBL/GenBank/DDBJ databases">
        <title>Corchorus olitorius genome sequencing.</title>
        <authorList>
            <person name="Alam M."/>
            <person name="Haque M.S."/>
            <person name="Islam M.S."/>
            <person name="Emdad E.M."/>
            <person name="Islam M.M."/>
            <person name="Ahmed B."/>
            <person name="Halim A."/>
            <person name="Hossen Q.M.M."/>
            <person name="Hossain M.Z."/>
            <person name="Ahmed R."/>
            <person name="Khan M.M."/>
            <person name="Islam R."/>
            <person name="Rashid M.M."/>
            <person name="Khan S.A."/>
            <person name="Rahman M.S."/>
            <person name="Alam M."/>
            <person name="Yahiya A.S."/>
            <person name="Khan M.S."/>
            <person name="Azam M.S."/>
            <person name="Haque T."/>
            <person name="Lashkar M.Z.H."/>
            <person name="Akhand A.I."/>
            <person name="Morshed G."/>
            <person name="Roy S."/>
            <person name="Uddin K.S."/>
            <person name="Rabeya T."/>
            <person name="Hossain A.S."/>
            <person name="Chowdhury A."/>
            <person name="Snigdha A.R."/>
            <person name="Mortoza M.S."/>
            <person name="Matin S.A."/>
            <person name="Hoque S.M.E."/>
            <person name="Islam M.K."/>
            <person name="Roy D.K."/>
            <person name="Haider R."/>
            <person name="Moosa M.M."/>
            <person name="Elias S.M."/>
            <person name="Hasan A.M."/>
            <person name="Jahan S."/>
            <person name="Shafiuddin M."/>
            <person name="Mahmood N."/>
            <person name="Shommy N.S."/>
        </authorList>
    </citation>
    <scope>NUCLEOTIDE SEQUENCE [LARGE SCALE GENOMIC DNA]</scope>
    <source>
        <strain evidence="2">cv. O-4</strain>
    </source>
</reference>